<name>A0A8F5RB33_9VIRU</name>
<protein>
    <submittedName>
        <fullName evidence="2">Uncharacterized protein</fullName>
    </submittedName>
</protein>
<organism evidence="2">
    <name type="scientific">Microvirus mar61</name>
    <dbReference type="NCBI Taxonomy" id="2851198"/>
    <lineage>
        <taxon>Viruses</taxon>
        <taxon>Monodnaviria</taxon>
        <taxon>Sangervirae</taxon>
        <taxon>Phixviricota</taxon>
        <taxon>Malgrandaviricetes</taxon>
        <taxon>Petitvirales</taxon>
        <taxon>Microviridae</taxon>
    </lineage>
</organism>
<sequence length="147" mass="16928">MNMRTEFCRYTPEMFQALGLNPDARQFHVMTVTEEDLQRQRLFAYGDFEAIIKTLFDNPDARPGFDNLLSENSAPEIVSFVNNFLMKEIQTIPPMQSDEDAFASIIPRSVQTEGELRPYLDNLKKFISENRPKPQTDVTSEQPSTSE</sequence>
<reference evidence="2" key="1">
    <citation type="submission" date="2021-04" db="EMBL/GenBank/DDBJ databases">
        <title>Genomes of microviruses identified in yellow-bellied marmot fecal samples.</title>
        <authorList>
            <person name="Varsani A."/>
            <person name="Kraberger S."/>
            <person name="Chatterjee A."/>
            <person name="Richet C."/>
            <person name="Fontenele R.S."/>
            <person name="Schmidlin K."/>
            <person name="Blumstein D.T."/>
        </authorList>
    </citation>
    <scope>NUCLEOTIDE SEQUENCE</scope>
    <source>
        <strain evidence="2">Mar61</strain>
    </source>
</reference>
<accession>A0A8F5RB33</accession>
<proteinExistence type="predicted"/>
<feature type="region of interest" description="Disordered" evidence="1">
    <location>
        <begin position="126"/>
        <end position="147"/>
    </location>
</feature>
<evidence type="ECO:0000313" key="2">
    <source>
        <dbReference type="EMBL" id="QXN75295.1"/>
    </source>
</evidence>
<evidence type="ECO:0000256" key="1">
    <source>
        <dbReference type="SAM" id="MobiDB-lite"/>
    </source>
</evidence>
<dbReference type="EMBL" id="MZ089807">
    <property type="protein sequence ID" value="QXN75295.1"/>
    <property type="molecule type" value="Genomic_DNA"/>
</dbReference>
<feature type="compositionally biased region" description="Polar residues" evidence="1">
    <location>
        <begin position="136"/>
        <end position="147"/>
    </location>
</feature>